<dbReference type="InterPro" id="IPR027417">
    <property type="entry name" value="P-loop_NTPase"/>
</dbReference>
<dbReference type="Proteomes" id="UP001598673">
    <property type="component" value="Unassembled WGS sequence"/>
</dbReference>
<keyword evidence="6" id="KW-0597">Phosphoprotein</keyword>
<dbReference type="HAMAP" id="MF_00065">
    <property type="entry name" value="Adenylyl_sulf_kinase"/>
    <property type="match status" value="1"/>
</dbReference>
<feature type="domain" description="APS kinase" evidence="8">
    <location>
        <begin position="11"/>
        <end position="165"/>
    </location>
</feature>
<evidence type="ECO:0000256" key="1">
    <source>
        <dbReference type="ARBA" id="ARBA00001823"/>
    </source>
</evidence>
<dbReference type="PANTHER" id="PTHR42700:SF1">
    <property type="entry name" value="SULFATE ADENYLYLTRANSFERASE"/>
    <property type="match status" value="1"/>
</dbReference>
<evidence type="ECO:0000259" key="8">
    <source>
        <dbReference type="Pfam" id="PF01583"/>
    </source>
</evidence>
<dbReference type="NCBIfam" id="TIGR00455">
    <property type="entry name" value="apsK"/>
    <property type="match status" value="1"/>
</dbReference>
<dbReference type="Gene3D" id="3.40.50.300">
    <property type="entry name" value="P-loop containing nucleotide triphosphate hydrolases"/>
    <property type="match status" value="1"/>
</dbReference>
<keyword evidence="3 6" id="KW-0808">Transferase</keyword>
<dbReference type="GO" id="GO:0004020">
    <property type="term" value="F:adenylylsulfate kinase activity"/>
    <property type="evidence" value="ECO:0007669"/>
    <property type="project" value="UniProtKB-EC"/>
</dbReference>
<name>A0ABW6G4K6_9PSEU</name>
<keyword evidence="6 7" id="KW-0418">Kinase</keyword>
<comment type="similarity">
    <text evidence="6 7">Belongs to the APS kinase family.</text>
</comment>
<dbReference type="EC" id="2.7.1.25" evidence="2 6"/>
<evidence type="ECO:0000256" key="4">
    <source>
        <dbReference type="ARBA" id="ARBA00022741"/>
    </source>
</evidence>
<protein>
    <recommendedName>
        <fullName evidence="2 6">Adenylyl-sulfate kinase</fullName>
        <ecNumber evidence="2 6">2.7.1.25</ecNumber>
    </recommendedName>
    <alternativeName>
        <fullName evidence="6">APS kinase</fullName>
    </alternativeName>
    <alternativeName>
        <fullName evidence="6">ATP adenosine-5'-phosphosulfate 3'-phosphotransferase</fullName>
    </alternativeName>
    <alternativeName>
        <fullName evidence="6">Adenosine-5'-phosphosulfate kinase</fullName>
    </alternativeName>
</protein>
<dbReference type="RefSeq" id="WP_258935720.1">
    <property type="nucleotide sequence ID" value="NZ_JANBBF010000008.1"/>
</dbReference>
<proteinExistence type="inferred from homology"/>
<comment type="caution">
    <text evidence="6">Lacks conserved residue(s) required for the propagation of feature annotation.</text>
</comment>
<evidence type="ECO:0000256" key="2">
    <source>
        <dbReference type="ARBA" id="ARBA00012121"/>
    </source>
</evidence>
<gene>
    <name evidence="6 9" type="primary">cysC</name>
    <name evidence="9" type="ORF">ACFWGY_12460</name>
</gene>
<dbReference type="SUPFAM" id="SSF52540">
    <property type="entry name" value="P-loop containing nucleoside triphosphate hydrolases"/>
    <property type="match status" value="1"/>
</dbReference>
<evidence type="ECO:0000313" key="9">
    <source>
        <dbReference type="EMBL" id="MFD6794144.1"/>
    </source>
</evidence>
<dbReference type="InterPro" id="IPR059117">
    <property type="entry name" value="APS_kinase_dom"/>
</dbReference>
<evidence type="ECO:0000313" key="10">
    <source>
        <dbReference type="Proteomes" id="UP001598673"/>
    </source>
</evidence>
<comment type="pathway">
    <text evidence="6 7">Sulfur metabolism; hydrogen sulfide biosynthesis; sulfite from sulfate: step 2/3.</text>
</comment>
<comment type="catalytic activity">
    <reaction evidence="1 6 7">
        <text>adenosine 5'-phosphosulfate + ATP = 3'-phosphoadenylyl sulfate + ADP + H(+)</text>
        <dbReference type="Rhea" id="RHEA:24152"/>
        <dbReference type="ChEBI" id="CHEBI:15378"/>
        <dbReference type="ChEBI" id="CHEBI:30616"/>
        <dbReference type="ChEBI" id="CHEBI:58243"/>
        <dbReference type="ChEBI" id="CHEBI:58339"/>
        <dbReference type="ChEBI" id="CHEBI:456216"/>
        <dbReference type="EC" id="2.7.1.25"/>
    </reaction>
</comment>
<accession>A0ABW6G4K6</accession>
<dbReference type="CDD" id="cd02027">
    <property type="entry name" value="APSK"/>
    <property type="match status" value="1"/>
</dbReference>
<comment type="caution">
    <text evidence="9">The sequence shown here is derived from an EMBL/GenBank/DDBJ whole genome shotgun (WGS) entry which is preliminary data.</text>
</comment>
<dbReference type="NCBIfam" id="NF003013">
    <property type="entry name" value="PRK03846.1"/>
    <property type="match status" value="1"/>
</dbReference>
<keyword evidence="5 6" id="KW-0067">ATP-binding</keyword>
<feature type="binding site" evidence="6">
    <location>
        <begin position="19"/>
        <end position="26"/>
    </location>
    <ligand>
        <name>ATP</name>
        <dbReference type="ChEBI" id="CHEBI:30616"/>
    </ligand>
</feature>
<evidence type="ECO:0000256" key="3">
    <source>
        <dbReference type="ARBA" id="ARBA00022679"/>
    </source>
</evidence>
<organism evidence="9 10">
    <name type="scientific">Prauserella salsuginis</name>
    <dbReference type="NCBI Taxonomy" id="387889"/>
    <lineage>
        <taxon>Bacteria</taxon>
        <taxon>Bacillati</taxon>
        <taxon>Actinomycetota</taxon>
        <taxon>Actinomycetes</taxon>
        <taxon>Pseudonocardiales</taxon>
        <taxon>Pseudonocardiaceae</taxon>
        <taxon>Prauserella</taxon>
        <taxon>Prauserella salsuginis group</taxon>
    </lineage>
</organism>
<dbReference type="EMBL" id="JBHXCV010000006">
    <property type="protein sequence ID" value="MFD6794144.1"/>
    <property type="molecule type" value="Genomic_DNA"/>
</dbReference>
<keyword evidence="10" id="KW-1185">Reference proteome</keyword>
<sequence>MTADRSLRVTRGATVWLTGLSGAGKSTVAGAVATLVAGESIDAEVEVLDGDEIRRTISSDLGFSREDRDKQGQRVGFIAELLSRHRVLTLVPVIAPYAETRDAVRAHHAERGCAFFEVYVSTPLQECARRDPKGLYARAAAGEVKGLTGVDDVYEHPEAPDLQIDTSTGSPEGAADRILELLREAGVVEYVDEAATSANPATSENSVAS</sequence>
<dbReference type="PANTHER" id="PTHR42700">
    <property type="entry name" value="SULFATE ADENYLYLTRANSFERASE"/>
    <property type="match status" value="1"/>
</dbReference>
<reference evidence="9 10" key="1">
    <citation type="submission" date="2024-09" db="EMBL/GenBank/DDBJ databases">
        <title>The Natural Products Discovery Center: Release of the First 8490 Sequenced Strains for Exploring Actinobacteria Biosynthetic Diversity.</title>
        <authorList>
            <person name="Kalkreuter E."/>
            <person name="Kautsar S.A."/>
            <person name="Yang D."/>
            <person name="Bader C.D."/>
            <person name="Teijaro C.N."/>
            <person name="Fluegel L."/>
            <person name="Davis C.M."/>
            <person name="Simpson J.R."/>
            <person name="Lauterbach L."/>
            <person name="Steele A.D."/>
            <person name="Gui C."/>
            <person name="Meng S."/>
            <person name="Li G."/>
            <person name="Viehrig K."/>
            <person name="Ye F."/>
            <person name="Su P."/>
            <person name="Kiefer A.F."/>
            <person name="Nichols A."/>
            <person name="Cepeda A.J."/>
            <person name="Yan W."/>
            <person name="Fan B."/>
            <person name="Jiang Y."/>
            <person name="Adhikari A."/>
            <person name="Zheng C.-J."/>
            <person name="Schuster L."/>
            <person name="Cowan T.M."/>
            <person name="Smanski M.J."/>
            <person name="Chevrette M.G."/>
            <person name="De Carvalho L.P.S."/>
            <person name="Shen B."/>
        </authorList>
    </citation>
    <scope>NUCLEOTIDE SEQUENCE [LARGE SCALE GENOMIC DNA]</scope>
    <source>
        <strain evidence="9 10">NPDC060353</strain>
    </source>
</reference>
<evidence type="ECO:0000256" key="6">
    <source>
        <dbReference type="HAMAP-Rule" id="MF_00065"/>
    </source>
</evidence>
<dbReference type="InterPro" id="IPR002891">
    <property type="entry name" value="APS"/>
</dbReference>
<dbReference type="Pfam" id="PF01583">
    <property type="entry name" value="APS_kinase"/>
    <property type="match status" value="1"/>
</dbReference>
<keyword evidence="4 6" id="KW-0547">Nucleotide-binding</keyword>
<comment type="function">
    <text evidence="6 7">Catalyzes the synthesis of activated sulfate.</text>
</comment>
<evidence type="ECO:0000256" key="5">
    <source>
        <dbReference type="ARBA" id="ARBA00022840"/>
    </source>
</evidence>
<dbReference type="InterPro" id="IPR050512">
    <property type="entry name" value="Sulf_AdTrans/APS_kinase"/>
</dbReference>
<evidence type="ECO:0000256" key="7">
    <source>
        <dbReference type="RuleBase" id="RU004347"/>
    </source>
</evidence>